<evidence type="ECO:0000313" key="3">
    <source>
        <dbReference type="Proteomes" id="UP000603865"/>
    </source>
</evidence>
<accession>A0A918C5I4</accession>
<keyword evidence="3" id="KW-1185">Reference proteome</keyword>
<gene>
    <name evidence="2" type="ORF">GCM10008957_20500</name>
</gene>
<reference evidence="2" key="1">
    <citation type="journal article" date="2014" name="Int. J. Syst. Evol. Microbiol.">
        <title>Complete genome sequence of Corynebacterium casei LMG S-19264T (=DSM 44701T), isolated from a smear-ripened cheese.</title>
        <authorList>
            <consortium name="US DOE Joint Genome Institute (JGI-PGF)"/>
            <person name="Walter F."/>
            <person name="Albersmeier A."/>
            <person name="Kalinowski J."/>
            <person name="Ruckert C."/>
        </authorList>
    </citation>
    <scope>NUCLEOTIDE SEQUENCE</scope>
    <source>
        <strain evidence="2">JCM 31311</strain>
    </source>
</reference>
<proteinExistence type="predicted"/>
<keyword evidence="1" id="KW-0732">Signal</keyword>
<evidence type="ECO:0000313" key="2">
    <source>
        <dbReference type="EMBL" id="GGR07714.1"/>
    </source>
</evidence>
<comment type="caution">
    <text evidence="2">The sequence shown here is derived from an EMBL/GenBank/DDBJ whole genome shotgun (WGS) entry which is preliminary data.</text>
</comment>
<organism evidence="2 3">
    <name type="scientific">Deinococcus ruber</name>
    <dbReference type="NCBI Taxonomy" id="1848197"/>
    <lineage>
        <taxon>Bacteria</taxon>
        <taxon>Thermotogati</taxon>
        <taxon>Deinococcota</taxon>
        <taxon>Deinococci</taxon>
        <taxon>Deinococcales</taxon>
        <taxon>Deinococcaceae</taxon>
        <taxon>Deinococcus</taxon>
    </lineage>
</organism>
<dbReference type="RefSeq" id="WP_189089994.1">
    <property type="nucleotide sequence ID" value="NZ_BMQL01000009.1"/>
</dbReference>
<evidence type="ECO:0000256" key="1">
    <source>
        <dbReference type="SAM" id="SignalP"/>
    </source>
</evidence>
<dbReference type="EMBL" id="BMQL01000009">
    <property type="protein sequence ID" value="GGR07714.1"/>
    <property type="molecule type" value="Genomic_DNA"/>
</dbReference>
<name>A0A918C5I4_9DEIO</name>
<sequence>MNSHNIGFVIFSTLALTSFALAATTTYRVIVNGQGAADQAIVVDGKTYVPLSAVKLLGVSTTLTGNTLTLGSTPTGGANQRASVEGCLGTPLFNGVWRISVKSIRPISRYNGQQQGYGLTLTWKNGTTKTIDALNTGVKTFTLVLADGTVLDSENVQDVQFKRLPQAAGTTLELPYYAPSGVRPAAPAKLLVEIQASGAAASGVAYTSPTPSFRVRLDCQN</sequence>
<dbReference type="Proteomes" id="UP000603865">
    <property type="component" value="Unassembled WGS sequence"/>
</dbReference>
<feature type="signal peptide" evidence="1">
    <location>
        <begin position="1"/>
        <end position="22"/>
    </location>
</feature>
<dbReference type="AlphaFoldDB" id="A0A918C5I4"/>
<protein>
    <submittedName>
        <fullName evidence="2">Uncharacterized protein</fullName>
    </submittedName>
</protein>
<feature type="chain" id="PRO_5036974397" evidence="1">
    <location>
        <begin position="23"/>
        <end position="221"/>
    </location>
</feature>
<reference evidence="2" key="2">
    <citation type="submission" date="2020-09" db="EMBL/GenBank/DDBJ databases">
        <authorList>
            <person name="Sun Q."/>
            <person name="Ohkuma M."/>
        </authorList>
    </citation>
    <scope>NUCLEOTIDE SEQUENCE</scope>
    <source>
        <strain evidence="2">JCM 31311</strain>
    </source>
</reference>